<reference evidence="2 3" key="1">
    <citation type="submission" date="2018-07" db="EMBL/GenBank/DDBJ databases">
        <title>Section-level genome sequencing of Aspergillus section Nigri to investigate inter- and intra-species variation.</title>
        <authorList>
            <consortium name="DOE Joint Genome Institute"/>
            <person name="Vesth T.C."/>
            <person name="Nybo J.L."/>
            <person name="Theobald S."/>
            <person name="Frisvad J.C."/>
            <person name="Larsen T.O."/>
            <person name="Nielsen K.F."/>
            <person name="Hoof J.B."/>
            <person name="Brandl J."/>
            <person name="Salamov A."/>
            <person name="Riley R."/>
            <person name="Gladden J.M."/>
            <person name="Phatale P."/>
            <person name="Nielsen M.T."/>
            <person name="Lyhne E.K."/>
            <person name="Kogle M.E."/>
            <person name="Strasser K."/>
            <person name="McDonnell E."/>
            <person name="Barry K."/>
            <person name="Clum A."/>
            <person name="Chen C."/>
            <person name="Nolan M."/>
            <person name="Sandor L."/>
            <person name="Kuo A."/>
            <person name="Lipzen A."/>
            <person name="Hainaut M."/>
            <person name="Drula E."/>
            <person name="Tsang A."/>
            <person name="Magnuson J.K."/>
            <person name="Henrissat B."/>
            <person name="Wiebenga A."/>
            <person name="Simmons B.A."/>
            <person name="Makela M.R."/>
            <person name="De vries R.P."/>
            <person name="Grigoriev I.V."/>
            <person name="Mortensen U.H."/>
            <person name="Baker S.E."/>
            <person name="Andersen M.R."/>
        </authorList>
    </citation>
    <scope>NUCLEOTIDE SEQUENCE [LARGE SCALE GENOMIC DNA]</scope>
    <source>
        <strain evidence="2 3">ATCC 13496</strain>
    </source>
</reference>
<proteinExistence type="predicted"/>
<evidence type="ECO:0000256" key="1">
    <source>
        <dbReference type="SAM" id="Phobius"/>
    </source>
</evidence>
<keyword evidence="1" id="KW-0472">Membrane</keyword>
<keyword evidence="1" id="KW-0812">Transmembrane</keyword>
<dbReference type="Proteomes" id="UP000253845">
    <property type="component" value="Unassembled WGS sequence"/>
</dbReference>
<evidence type="ECO:0000313" key="2">
    <source>
        <dbReference type="EMBL" id="RDH19244.1"/>
    </source>
</evidence>
<dbReference type="VEuPathDB" id="FungiDB:M747DRAFT_342439"/>
<evidence type="ECO:0000313" key="3">
    <source>
        <dbReference type="Proteomes" id="UP000253845"/>
    </source>
</evidence>
<feature type="transmembrane region" description="Helical" evidence="1">
    <location>
        <begin position="317"/>
        <end position="337"/>
    </location>
</feature>
<gene>
    <name evidence="2" type="ORF">M747DRAFT_342439</name>
</gene>
<sequence>MSDVLRDSNSSDKEETLNPDIDEGTLKALYRQMARVLLELWILDFDCIGSLDSDQVTGKPQVTKRPLTLAMNELIRTCGLKDITPPRTYTSSTDYIVSLLELQSNHLRQQRNSIYDAMDCREKYALNDSLQITGIIDWEFCYAAPAQFAGSIPWWLLLERPHRIIYNSGVNAFFDEFLPKADLFLRCMEAKETEQGINPSKYNLSARMRQSIQDRSAWFNMACRMVPSVDMIYWDLLDEYCWGPRKSIARRVYNITTTPEMHKAREDFVKAKVEQLQQYYMELGDDNIVTYEEEQFSEMEASIEESTKLQLGKSGSLFLVTAIGLTAFVLTTAHIIMRRGRL</sequence>
<protein>
    <recommendedName>
        <fullName evidence="4">Aminoglycoside phosphotransferase domain-containing protein</fullName>
    </recommendedName>
</protein>
<accession>A0A370BUP5</accession>
<name>A0A370BUP5_ASPNG</name>
<dbReference type="EMBL" id="KZ851919">
    <property type="protein sequence ID" value="RDH19244.1"/>
    <property type="molecule type" value="Genomic_DNA"/>
</dbReference>
<keyword evidence="1" id="KW-1133">Transmembrane helix</keyword>
<evidence type="ECO:0008006" key="4">
    <source>
        <dbReference type="Google" id="ProtNLM"/>
    </source>
</evidence>
<organism evidence="2 3">
    <name type="scientific">Aspergillus niger ATCC 13496</name>
    <dbReference type="NCBI Taxonomy" id="1353008"/>
    <lineage>
        <taxon>Eukaryota</taxon>
        <taxon>Fungi</taxon>
        <taxon>Dikarya</taxon>
        <taxon>Ascomycota</taxon>
        <taxon>Pezizomycotina</taxon>
        <taxon>Eurotiomycetes</taxon>
        <taxon>Eurotiomycetidae</taxon>
        <taxon>Eurotiales</taxon>
        <taxon>Aspergillaceae</taxon>
        <taxon>Aspergillus</taxon>
        <taxon>Aspergillus subgen. Circumdati</taxon>
    </lineage>
</organism>
<dbReference type="AlphaFoldDB" id="A0A370BUP5"/>